<feature type="domain" description="Capsule synthesis protein CapA" evidence="2">
    <location>
        <begin position="38"/>
        <end position="319"/>
    </location>
</feature>
<dbReference type="PANTHER" id="PTHR33393">
    <property type="entry name" value="POLYGLUTAMINE SYNTHESIS ACCESSORY PROTEIN RV0574C-RELATED"/>
    <property type="match status" value="1"/>
</dbReference>
<dbReference type="SUPFAM" id="SSF56300">
    <property type="entry name" value="Metallo-dependent phosphatases"/>
    <property type="match status" value="1"/>
</dbReference>
<dbReference type="InterPro" id="IPR029052">
    <property type="entry name" value="Metallo-depent_PP-like"/>
</dbReference>
<evidence type="ECO:0000256" key="1">
    <source>
        <dbReference type="ARBA" id="ARBA00005662"/>
    </source>
</evidence>
<dbReference type="EMBL" id="FOVL01000017">
    <property type="protein sequence ID" value="SFN78646.1"/>
    <property type="molecule type" value="Genomic_DNA"/>
</dbReference>
<dbReference type="Proteomes" id="UP000199153">
    <property type="component" value="Unassembled WGS sequence"/>
</dbReference>
<reference evidence="3 4" key="1">
    <citation type="submission" date="2016-10" db="EMBL/GenBank/DDBJ databases">
        <authorList>
            <person name="de Groot N.N."/>
        </authorList>
    </citation>
    <scope>NUCLEOTIDE SEQUENCE [LARGE SCALE GENOMIC DNA]</scope>
    <source>
        <strain evidence="3 4">DSM 17794</strain>
    </source>
</reference>
<dbReference type="CDD" id="cd07381">
    <property type="entry name" value="MPP_CapA"/>
    <property type="match status" value="1"/>
</dbReference>
<protein>
    <submittedName>
        <fullName evidence="3">Poly-gamma-glutamate synthesis protein (Capsule biosynthesis protein)</fullName>
    </submittedName>
</protein>
<organism evidence="3 4">
    <name type="scientific">Salegentibacter flavus</name>
    <dbReference type="NCBI Taxonomy" id="287099"/>
    <lineage>
        <taxon>Bacteria</taxon>
        <taxon>Pseudomonadati</taxon>
        <taxon>Bacteroidota</taxon>
        <taxon>Flavobacteriia</taxon>
        <taxon>Flavobacteriales</taxon>
        <taxon>Flavobacteriaceae</taxon>
        <taxon>Salegentibacter</taxon>
    </lineage>
</organism>
<gene>
    <name evidence="3" type="ORF">SAMN05660413_02564</name>
</gene>
<dbReference type="AlphaFoldDB" id="A0A1I5BV59"/>
<keyword evidence="4" id="KW-1185">Reference proteome</keyword>
<comment type="similarity">
    <text evidence="1">Belongs to the CapA family.</text>
</comment>
<evidence type="ECO:0000313" key="4">
    <source>
        <dbReference type="Proteomes" id="UP000199153"/>
    </source>
</evidence>
<name>A0A1I5BV59_9FLAO</name>
<dbReference type="InterPro" id="IPR019079">
    <property type="entry name" value="Capsule_synth_CapA"/>
</dbReference>
<dbReference type="Pfam" id="PF09587">
    <property type="entry name" value="PGA_cap"/>
    <property type="match status" value="1"/>
</dbReference>
<dbReference type="SMART" id="SM00854">
    <property type="entry name" value="PGA_cap"/>
    <property type="match status" value="1"/>
</dbReference>
<proteinExistence type="inferred from homology"/>
<dbReference type="RefSeq" id="WP_245760443.1">
    <property type="nucleotide sequence ID" value="NZ_FOVL01000017.1"/>
</dbReference>
<dbReference type="PANTHER" id="PTHR33393:SF11">
    <property type="entry name" value="POLYGLUTAMINE SYNTHESIS ACCESSORY PROTEIN RV0574C-RELATED"/>
    <property type="match status" value="1"/>
</dbReference>
<evidence type="ECO:0000313" key="3">
    <source>
        <dbReference type="EMBL" id="SFN78646.1"/>
    </source>
</evidence>
<accession>A0A1I5BV59</accession>
<sequence>MNNYQRVMVLTSLLLWAGTAAISQNKEEKVGIENKIIKLFLSGDVMTGRGIDQVLPASVDPILHEAYVKDARDYVLLAERENGKIKQPVSYQYIWGDAFKLWKQNAPDLKLINLETSITTSNQAWPGKGIHYRMHPENLKVLTTAGIDQVSLANNHSLDWGRKGLEETMKSLRGAGISFSGVGNNEKEAAKASILETEKGRVLVFSYGMPNSGVFDSWAAGTNNSGVNYLPGMSEKELSRIKEDIARQKQAGDLVILSVHWGGNWGYDISQRQREFAHQLIDQGIVDVIFGHSSHHPMGMEVYQNKLIIYGAGDFINDYEGISGHEEYRGDLSLMYFPEIDMNTGQLISLEMYPMKIKNFRLHRASKKDVKWLQKTLSREGKRLGTSLNMDDENALWLQW</sequence>
<dbReference type="Gene3D" id="3.60.21.10">
    <property type="match status" value="1"/>
</dbReference>
<dbReference type="InterPro" id="IPR052169">
    <property type="entry name" value="CW_Biosynth-Accessory"/>
</dbReference>
<evidence type="ECO:0000259" key="2">
    <source>
        <dbReference type="SMART" id="SM00854"/>
    </source>
</evidence>
<dbReference type="STRING" id="287099.SAMN05660413_02564"/>